<reference evidence="1" key="1">
    <citation type="submission" date="2018-06" db="EMBL/GenBank/DDBJ databases">
        <title>CRESS-DNA (Smacoviridae) genomes identified in human, pigs, wild boar, rats and goat.</title>
        <authorList>
            <person name="Ashworth J.L."/>
        </authorList>
    </citation>
    <scope>NUCLEOTIDE SEQUENCE</scope>
    <source>
        <strain evidence="1">16915x9_1969</strain>
    </source>
</reference>
<keyword evidence="2" id="KW-1185">Reference proteome</keyword>
<evidence type="ECO:0000313" key="2">
    <source>
        <dbReference type="Proteomes" id="UP000680609"/>
    </source>
</evidence>
<dbReference type="EMBL" id="MH500307">
    <property type="protein sequence ID" value="QBP37166.1"/>
    <property type="molecule type" value="Genomic_DNA"/>
</dbReference>
<dbReference type="Proteomes" id="UP000680609">
    <property type="component" value="Segment"/>
</dbReference>
<dbReference type="Pfam" id="PF23784">
    <property type="entry name" value="Smaco_capsid"/>
    <property type="match status" value="1"/>
</dbReference>
<dbReference type="InterPro" id="IPR057000">
    <property type="entry name" value="Smaco_capsid"/>
</dbReference>
<dbReference type="KEGG" id="vg:80535931"/>
<sequence>MTTQFAKASYQEIIDLHTEEDTVSVIGIHTPQGDTPRKMFGGFFDQFKKFKYLGCSVSLVPAARLPADPLQVSYEAGEPTIDPRDMLNPLMFHGCHGNDMGVILNRFYNTNSIADQPQTDSTFYYADSITDIADGDHISGLQLEDLYYKALTDNTWKKAHPQRGFRKSGLRPLVYSMATNIQFSGGDSIGMDGFGIPEDLVDDVSTSGTSVTATFPVSQNGRRFFTPRLTGLGWLDTRNVLTTATTVTGSTADIRAMLGDAALNQQDASEADLPLVYMGMILLPPAYKTEQYFRMIVNHHFAFKDFRGISFSNNLVEPPAYNQMNDPDARYYPDEGSVDPPSPDPPIGGADVLTDIIGRGNIQLGSDNIYLDTFGTFNYQNVDYTALVDYDGAENNWTNVGFAVDQDDVNGQVDTPVIGFSAQNLSALGQTISFVDSAESPRYNCSVLVHYNGYWYVYGATESGGAKSWLKTTATPNYIRFAISPDNATLFGQLASTTAFSDITYGVS</sequence>
<organism evidence="1">
    <name type="scientific">Goat associated porprismacovirus</name>
    <dbReference type="NCBI Taxonomy" id="2530493"/>
    <lineage>
        <taxon>Viruses</taxon>
        <taxon>Monodnaviria</taxon>
        <taxon>Shotokuvirae</taxon>
        <taxon>Cressdnaviricota</taxon>
        <taxon>Arfiviricetes</taxon>
        <taxon>Cremevirales</taxon>
        <taxon>Smacoviridae</taxon>
        <taxon>Porprismacovirus</taxon>
        <taxon>Porprismacovirus goas1</taxon>
    </lineage>
</organism>
<evidence type="ECO:0000313" key="1">
    <source>
        <dbReference type="EMBL" id="QBP37166.1"/>
    </source>
</evidence>
<gene>
    <name evidence="1" type="primary">CP</name>
</gene>
<accession>A0A482JVD3</accession>
<dbReference type="GeneID" id="80535931"/>
<dbReference type="RefSeq" id="YP_010797926.1">
    <property type="nucleotide sequence ID" value="NC_076259.1"/>
</dbReference>
<protein>
    <submittedName>
        <fullName evidence="1">Capsid protein</fullName>
    </submittedName>
</protein>
<name>A0A482JVD3_9VIRU</name>
<proteinExistence type="predicted"/>